<dbReference type="EMBL" id="JASEJX010000030">
    <property type="protein sequence ID" value="KAK4511425.1"/>
    <property type="molecule type" value="Genomic_DNA"/>
</dbReference>
<dbReference type="GeneID" id="89956326"/>
<dbReference type="AlphaFoldDB" id="A0AAN7DBI2"/>
<organism evidence="3 4">
    <name type="scientific">Mucor velutinosus</name>
    <dbReference type="NCBI Taxonomy" id="708070"/>
    <lineage>
        <taxon>Eukaryota</taxon>
        <taxon>Fungi</taxon>
        <taxon>Fungi incertae sedis</taxon>
        <taxon>Mucoromycota</taxon>
        <taxon>Mucoromycotina</taxon>
        <taxon>Mucoromycetes</taxon>
        <taxon>Mucorales</taxon>
        <taxon>Mucorineae</taxon>
        <taxon>Mucoraceae</taxon>
        <taxon>Mucor</taxon>
    </lineage>
</organism>
<feature type="domain" description="Zn(2)-C6 fungal-type" evidence="2">
    <location>
        <begin position="101"/>
        <end position="130"/>
    </location>
</feature>
<dbReference type="SUPFAM" id="SSF57701">
    <property type="entry name" value="Zn2/Cys6 DNA-binding domain"/>
    <property type="match status" value="2"/>
</dbReference>
<feature type="region of interest" description="Disordered" evidence="1">
    <location>
        <begin position="309"/>
        <end position="386"/>
    </location>
</feature>
<feature type="compositionally biased region" description="Pro residues" evidence="1">
    <location>
        <begin position="247"/>
        <end position="262"/>
    </location>
</feature>
<dbReference type="Proteomes" id="UP001304243">
    <property type="component" value="Unassembled WGS sequence"/>
</dbReference>
<dbReference type="PANTHER" id="PTHR47783:SF1">
    <property type="entry name" value="ZN(II)2CYS6 TRANSCRIPTION FACTOR (EUROFUNG)"/>
    <property type="match status" value="1"/>
</dbReference>
<protein>
    <recommendedName>
        <fullName evidence="2">Zn(2)-C6 fungal-type domain-containing protein</fullName>
    </recommendedName>
</protein>
<sequence>MPFESPPTSSSSSSSSHSQQQPYQHVNQQQQQPQQKVSVGRLNSLKKSCEQCRKRRRVCNSERPCAHCKEANQDCVYSVVTDHSRGVFSTQAARRLSSGSACETCRRRKTKCDGASPCNFCATNNIDCVNNSERRHVNKHHGGGKSTITGATTAVAPGEAMDRIEDRLRRIERLMTAFTPSPLSTPSLLITNDPHHLKTGGSHKVRPCRHSVQGINVAKEQLELKSKYEIKRRASPYSSPTRYGSLSPPPHPSTPPPLPPTSPATTSPVSIMRPSNSQTSIAHSMLNLSISPSSSSTMSSGVNLSQPYPLASTSSPSISTQSPMSMWPLSPPSSSGSTSKRHELDKFLMEQQQQQQQQHLPSPPTSARSTSSLKQQHDHTNEWKTSGAIPSLMDQLSKRTFATSAVDYTITHYPIYPLTPPPSQSRTSPSLQRPTSS</sequence>
<dbReference type="SMART" id="SM00066">
    <property type="entry name" value="GAL4"/>
    <property type="match status" value="2"/>
</dbReference>
<evidence type="ECO:0000313" key="4">
    <source>
        <dbReference type="Proteomes" id="UP001304243"/>
    </source>
</evidence>
<evidence type="ECO:0000256" key="1">
    <source>
        <dbReference type="SAM" id="MobiDB-lite"/>
    </source>
</evidence>
<dbReference type="InterPro" id="IPR001138">
    <property type="entry name" value="Zn2Cys6_DnaBD"/>
</dbReference>
<dbReference type="GO" id="GO:0008270">
    <property type="term" value="F:zinc ion binding"/>
    <property type="evidence" value="ECO:0007669"/>
    <property type="project" value="InterPro"/>
</dbReference>
<feature type="region of interest" description="Disordered" evidence="1">
    <location>
        <begin position="229"/>
        <end position="275"/>
    </location>
</feature>
<reference evidence="3 4" key="1">
    <citation type="submission" date="2022-11" db="EMBL/GenBank/DDBJ databases">
        <title>Mucor velutinosus strain NIH1002 WGS.</title>
        <authorList>
            <person name="Subramanian P."/>
            <person name="Mullikin J.C."/>
            <person name="Segre J.A."/>
            <person name="Zelazny A.M."/>
        </authorList>
    </citation>
    <scope>NUCLEOTIDE SEQUENCE [LARGE SCALE GENOMIC DNA]</scope>
    <source>
        <strain evidence="3 4">NIH1002</strain>
    </source>
</reference>
<proteinExistence type="predicted"/>
<dbReference type="PROSITE" id="PS00463">
    <property type="entry name" value="ZN2_CY6_FUNGAL_1"/>
    <property type="match status" value="1"/>
</dbReference>
<name>A0AAN7DBI2_9FUNG</name>
<accession>A0AAN7DBI2</accession>
<keyword evidence="4" id="KW-1185">Reference proteome</keyword>
<dbReference type="PANTHER" id="PTHR47783">
    <property type="entry name" value="ZN(II)2CYS6 TRANSCRIPTION FACTOR (EUROFUNG)-RELATED"/>
    <property type="match status" value="1"/>
</dbReference>
<gene>
    <name evidence="3" type="ORF">ATC70_012640</name>
</gene>
<feature type="compositionally biased region" description="Low complexity" evidence="1">
    <location>
        <begin position="312"/>
        <end position="338"/>
    </location>
</feature>
<feature type="region of interest" description="Disordered" evidence="1">
    <location>
        <begin position="1"/>
        <end position="40"/>
    </location>
</feature>
<evidence type="ECO:0000259" key="2">
    <source>
        <dbReference type="PROSITE" id="PS50048"/>
    </source>
</evidence>
<dbReference type="PROSITE" id="PS50048">
    <property type="entry name" value="ZN2_CY6_FUNGAL_2"/>
    <property type="match status" value="2"/>
</dbReference>
<dbReference type="InterPro" id="IPR036864">
    <property type="entry name" value="Zn2-C6_fun-type_DNA-bd_sf"/>
</dbReference>
<dbReference type="Gene3D" id="4.10.240.10">
    <property type="entry name" value="Zn(2)-C6 fungal-type DNA-binding domain"/>
    <property type="match status" value="2"/>
</dbReference>
<feature type="domain" description="Zn(2)-C6 fungal-type" evidence="2">
    <location>
        <begin position="48"/>
        <end position="77"/>
    </location>
</feature>
<feature type="compositionally biased region" description="Low complexity" evidence="1">
    <location>
        <begin position="424"/>
        <end position="437"/>
    </location>
</feature>
<comment type="caution">
    <text evidence="3">The sequence shown here is derived from an EMBL/GenBank/DDBJ whole genome shotgun (WGS) entry which is preliminary data.</text>
</comment>
<dbReference type="Pfam" id="PF00172">
    <property type="entry name" value="Zn_clus"/>
    <property type="match status" value="2"/>
</dbReference>
<dbReference type="RefSeq" id="XP_064678091.1">
    <property type="nucleotide sequence ID" value="XM_064831811.1"/>
</dbReference>
<feature type="compositionally biased region" description="Low complexity" evidence="1">
    <location>
        <begin position="1"/>
        <end position="35"/>
    </location>
</feature>
<dbReference type="GO" id="GO:0000981">
    <property type="term" value="F:DNA-binding transcription factor activity, RNA polymerase II-specific"/>
    <property type="evidence" value="ECO:0007669"/>
    <property type="project" value="InterPro"/>
</dbReference>
<evidence type="ECO:0000313" key="3">
    <source>
        <dbReference type="EMBL" id="KAK4511425.1"/>
    </source>
</evidence>
<feature type="region of interest" description="Disordered" evidence="1">
    <location>
        <begin position="414"/>
        <end position="437"/>
    </location>
</feature>
<dbReference type="CDD" id="cd00067">
    <property type="entry name" value="GAL4"/>
    <property type="match status" value="2"/>
</dbReference>